<dbReference type="Proteomes" id="UP000195569">
    <property type="component" value="Unassembled WGS sequence"/>
</dbReference>
<dbReference type="PROSITE" id="PS51078">
    <property type="entry name" value="ICLR_ED"/>
    <property type="match status" value="1"/>
</dbReference>
<evidence type="ECO:0000259" key="4">
    <source>
        <dbReference type="PROSITE" id="PS51077"/>
    </source>
</evidence>
<evidence type="ECO:0000313" key="7">
    <source>
        <dbReference type="Proteomes" id="UP000195569"/>
    </source>
</evidence>
<comment type="caution">
    <text evidence="6">The sequence shown here is derived from an EMBL/GenBank/DDBJ whole genome shotgun (WGS) entry which is preliminary data.</text>
</comment>
<dbReference type="OrthoDB" id="5422805at2"/>
<dbReference type="AlphaFoldDB" id="A0A1N7SPR7"/>
<dbReference type="InterPro" id="IPR029016">
    <property type="entry name" value="GAF-like_dom_sf"/>
</dbReference>
<evidence type="ECO:0000259" key="5">
    <source>
        <dbReference type="PROSITE" id="PS51078"/>
    </source>
</evidence>
<dbReference type="GO" id="GO:0003677">
    <property type="term" value="F:DNA binding"/>
    <property type="evidence" value="ECO:0007669"/>
    <property type="project" value="UniProtKB-KW"/>
</dbReference>
<name>A0A1N7SPR7_9BURK</name>
<feature type="domain" description="HTH iclR-type" evidence="4">
    <location>
        <begin position="15"/>
        <end position="76"/>
    </location>
</feature>
<dbReference type="InterPro" id="IPR014757">
    <property type="entry name" value="Tscrpt_reg_IclR_C"/>
</dbReference>
<dbReference type="GO" id="GO:0045892">
    <property type="term" value="P:negative regulation of DNA-templated transcription"/>
    <property type="evidence" value="ECO:0007669"/>
    <property type="project" value="TreeGrafter"/>
</dbReference>
<sequence length="240" mass="26288">MTEDDEDKGAVNRAVAAADRSLMILEAFLDRPGPRSLIELEQRTGLFKSVILRYMISFEGRGFIRKDEDGLYRLGPKAFQLGKAFEATFDLSRVMQPVLDALTRATNESASVYIRDGDFQLCLLRSDPDRAVRVSTRAGSRLPVDEAASSLVLLRYEGKRYGDVAPLSEKDIICTRGKGDPLLASMSTPLFGPGDIFLGTLTLAGVNGHFDVRSTRFKSLLFEAAMSSSRQLGATLVVDG</sequence>
<keyword evidence="7" id="KW-1185">Reference proteome</keyword>
<accession>A0A1N7SPR7</accession>
<evidence type="ECO:0000256" key="1">
    <source>
        <dbReference type="ARBA" id="ARBA00023015"/>
    </source>
</evidence>
<organism evidence="6 7">
    <name type="scientific">Paraburkholderia piptadeniae</name>
    <dbReference type="NCBI Taxonomy" id="1701573"/>
    <lineage>
        <taxon>Bacteria</taxon>
        <taxon>Pseudomonadati</taxon>
        <taxon>Pseudomonadota</taxon>
        <taxon>Betaproteobacteria</taxon>
        <taxon>Burkholderiales</taxon>
        <taxon>Burkholderiaceae</taxon>
        <taxon>Paraburkholderia</taxon>
    </lineage>
</organism>
<reference evidence="6" key="1">
    <citation type="submission" date="2016-12" db="EMBL/GenBank/DDBJ databases">
        <authorList>
            <person name="Moulin L."/>
        </authorList>
    </citation>
    <scope>NUCLEOTIDE SEQUENCE [LARGE SCALE GENOMIC DNA]</scope>
    <source>
        <strain evidence="6">STM 7183</strain>
    </source>
</reference>
<keyword evidence="3" id="KW-0804">Transcription</keyword>
<dbReference type="EMBL" id="CYGY02000068">
    <property type="protein sequence ID" value="SIT49441.1"/>
    <property type="molecule type" value="Genomic_DNA"/>
</dbReference>
<keyword evidence="1" id="KW-0805">Transcription regulation</keyword>
<dbReference type="PANTHER" id="PTHR30136">
    <property type="entry name" value="HELIX-TURN-HELIX TRANSCRIPTIONAL REGULATOR, ICLR FAMILY"/>
    <property type="match status" value="1"/>
</dbReference>
<dbReference type="InterPro" id="IPR036390">
    <property type="entry name" value="WH_DNA-bd_sf"/>
</dbReference>
<proteinExistence type="predicted"/>
<dbReference type="Pfam" id="PF01614">
    <property type="entry name" value="IclR_C"/>
    <property type="match status" value="1"/>
</dbReference>
<dbReference type="SMART" id="SM00346">
    <property type="entry name" value="HTH_ICLR"/>
    <property type="match status" value="1"/>
</dbReference>
<dbReference type="SUPFAM" id="SSF46785">
    <property type="entry name" value="Winged helix' DNA-binding domain"/>
    <property type="match status" value="1"/>
</dbReference>
<dbReference type="Gene3D" id="3.30.450.40">
    <property type="match status" value="1"/>
</dbReference>
<dbReference type="GO" id="GO:0003700">
    <property type="term" value="F:DNA-binding transcription factor activity"/>
    <property type="evidence" value="ECO:0007669"/>
    <property type="project" value="TreeGrafter"/>
</dbReference>
<dbReference type="Gene3D" id="1.10.10.10">
    <property type="entry name" value="Winged helix-like DNA-binding domain superfamily/Winged helix DNA-binding domain"/>
    <property type="match status" value="1"/>
</dbReference>
<dbReference type="InterPro" id="IPR050707">
    <property type="entry name" value="HTH_MetabolicPath_Reg"/>
</dbReference>
<dbReference type="SUPFAM" id="SSF55781">
    <property type="entry name" value="GAF domain-like"/>
    <property type="match status" value="1"/>
</dbReference>
<dbReference type="RefSeq" id="WP_087738426.1">
    <property type="nucleotide sequence ID" value="NZ_CYGY02000068.1"/>
</dbReference>
<gene>
    <name evidence="6" type="ORF">BN2476_680141</name>
</gene>
<dbReference type="InterPro" id="IPR005471">
    <property type="entry name" value="Tscrpt_reg_IclR_N"/>
</dbReference>
<evidence type="ECO:0000313" key="6">
    <source>
        <dbReference type="EMBL" id="SIT49441.1"/>
    </source>
</evidence>
<evidence type="ECO:0000256" key="2">
    <source>
        <dbReference type="ARBA" id="ARBA00023125"/>
    </source>
</evidence>
<dbReference type="PROSITE" id="PS51077">
    <property type="entry name" value="HTH_ICLR"/>
    <property type="match status" value="1"/>
</dbReference>
<dbReference type="Pfam" id="PF09339">
    <property type="entry name" value="HTH_IclR"/>
    <property type="match status" value="1"/>
</dbReference>
<dbReference type="PANTHER" id="PTHR30136:SF39">
    <property type="entry name" value="TRANSCRIPTIONAL REGULATORY PROTEIN"/>
    <property type="match status" value="1"/>
</dbReference>
<evidence type="ECO:0000256" key="3">
    <source>
        <dbReference type="ARBA" id="ARBA00023163"/>
    </source>
</evidence>
<dbReference type="InterPro" id="IPR036388">
    <property type="entry name" value="WH-like_DNA-bd_sf"/>
</dbReference>
<protein>
    <submittedName>
        <fullName evidence="6">Transcriptional regulator, IclR family</fullName>
    </submittedName>
</protein>
<keyword evidence="2" id="KW-0238">DNA-binding</keyword>
<feature type="domain" description="IclR-ED" evidence="5">
    <location>
        <begin position="77"/>
        <end position="240"/>
    </location>
</feature>